<dbReference type="OrthoDB" id="6042561at2759"/>
<evidence type="ECO:0000313" key="2">
    <source>
        <dbReference type="EMBL" id="OXA59724.1"/>
    </source>
</evidence>
<dbReference type="AlphaFoldDB" id="A0A226ERP2"/>
<feature type="chain" id="PRO_5012668995" evidence="1">
    <location>
        <begin position="20"/>
        <end position="288"/>
    </location>
</feature>
<feature type="signal peptide" evidence="1">
    <location>
        <begin position="1"/>
        <end position="19"/>
    </location>
</feature>
<organism evidence="2 3">
    <name type="scientific">Folsomia candida</name>
    <name type="common">Springtail</name>
    <dbReference type="NCBI Taxonomy" id="158441"/>
    <lineage>
        <taxon>Eukaryota</taxon>
        <taxon>Metazoa</taxon>
        <taxon>Ecdysozoa</taxon>
        <taxon>Arthropoda</taxon>
        <taxon>Hexapoda</taxon>
        <taxon>Collembola</taxon>
        <taxon>Entomobryomorpha</taxon>
        <taxon>Isotomoidea</taxon>
        <taxon>Isotomidae</taxon>
        <taxon>Proisotominae</taxon>
        <taxon>Folsomia</taxon>
    </lineage>
</organism>
<name>A0A226ERP2_FOLCA</name>
<proteinExistence type="predicted"/>
<gene>
    <name evidence="2" type="ORF">Fcan01_05107</name>
</gene>
<keyword evidence="3" id="KW-1185">Reference proteome</keyword>
<dbReference type="STRING" id="158441.A0A226ERP2"/>
<evidence type="ECO:0000313" key="3">
    <source>
        <dbReference type="Proteomes" id="UP000198287"/>
    </source>
</evidence>
<sequence>MNKSVALILIAAFVTEISCVFWDDLRVKFGQRPSDQHFVRQPRLLRDALAQGWTSVSTTCENDGKFSGFRYKLNDDAIYLLFDKNGVIAGIQALMPHEEIIHPAYGFRYDLETMFQNETVGGKPNIVLTAYMVDPASICTTGRTESDLLLRGTGTGLWFQNGPTSRYLKSVSNYRSRASSEGWSNCECFPGMGLHNFWKVEEWQQTNCREILPAQILFTLDGEMLGFVFQVFSTTSSPRFERPQTARIYAIIGRSRTPPCIQEVNDAFGTTSLHIFLIDKPWEITCNA</sequence>
<dbReference type="EMBL" id="LNIX01000002">
    <property type="protein sequence ID" value="OXA59724.1"/>
    <property type="molecule type" value="Genomic_DNA"/>
</dbReference>
<protein>
    <submittedName>
        <fullName evidence="2">Uncharacterized protein</fullName>
    </submittedName>
</protein>
<accession>A0A226ERP2</accession>
<keyword evidence="1" id="KW-0732">Signal</keyword>
<reference evidence="2 3" key="1">
    <citation type="submission" date="2015-12" db="EMBL/GenBank/DDBJ databases">
        <title>The genome of Folsomia candida.</title>
        <authorList>
            <person name="Faddeeva A."/>
            <person name="Derks M.F."/>
            <person name="Anvar Y."/>
            <person name="Smit S."/>
            <person name="Van Straalen N."/>
            <person name="Roelofs D."/>
        </authorList>
    </citation>
    <scope>NUCLEOTIDE SEQUENCE [LARGE SCALE GENOMIC DNA]</scope>
    <source>
        <strain evidence="2 3">VU population</strain>
        <tissue evidence="2">Whole body</tissue>
    </source>
</reference>
<dbReference type="Proteomes" id="UP000198287">
    <property type="component" value="Unassembled WGS sequence"/>
</dbReference>
<evidence type="ECO:0000256" key="1">
    <source>
        <dbReference type="SAM" id="SignalP"/>
    </source>
</evidence>
<comment type="caution">
    <text evidence="2">The sequence shown here is derived from an EMBL/GenBank/DDBJ whole genome shotgun (WGS) entry which is preliminary data.</text>
</comment>
<dbReference type="OMA" id="GECFWAM"/>